<evidence type="ECO:0000313" key="3">
    <source>
        <dbReference type="EMBL" id="MBL1116088.1"/>
    </source>
</evidence>
<keyword evidence="2" id="KW-0472">Membrane</keyword>
<keyword evidence="2" id="KW-1133">Transmembrane helix</keyword>
<keyword evidence="4" id="KW-1185">Reference proteome</keyword>
<evidence type="ECO:0000313" key="4">
    <source>
        <dbReference type="Proteomes" id="UP000621510"/>
    </source>
</evidence>
<evidence type="ECO:0000256" key="1">
    <source>
        <dbReference type="SAM" id="MobiDB-lite"/>
    </source>
</evidence>
<gene>
    <name evidence="3" type="ORF">JK364_27330</name>
</gene>
<protein>
    <recommendedName>
        <fullName evidence="5">Integral membrane protein</fullName>
    </recommendedName>
</protein>
<feature type="transmembrane region" description="Helical" evidence="2">
    <location>
        <begin position="242"/>
        <end position="259"/>
    </location>
</feature>
<feature type="transmembrane region" description="Helical" evidence="2">
    <location>
        <begin position="280"/>
        <end position="310"/>
    </location>
</feature>
<feature type="region of interest" description="Disordered" evidence="1">
    <location>
        <begin position="362"/>
        <end position="386"/>
    </location>
</feature>
<dbReference type="Proteomes" id="UP000621510">
    <property type="component" value="Unassembled WGS sequence"/>
</dbReference>
<feature type="transmembrane region" description="Helical" evidence="2">
    <location>
        <begin position="209"/>
        <end position="230"/>
    </location>
</feature>
<comment type="caution">
    <text evidence="3">The sequence shown here is derived from an EMBL/GenBank/DDBJ whole genome shotgun (WGS) entry which is preliminary data.</text>
</comment>
<keyword evidence="2" id="KW-0812">Transmembrane</keyword>
<organism evidence="3 4">
    <name type="scientific">Streptomyces endocoffeicus</name>
    <dbReference type="NCBI Taxonomy" id="2898945"/>
    <lineage>
        <taxon>Bacteria</taxon>
        <taxon>Bacillati</taxon>
        <taxon>Actinomycetota</taxon>
        <taxon>Actinomycetes</taxon>
        <taxon>Kitasatosporales</taxon>
        <taxon>Streptomycetaceae</taxon>
        <taxon>Streptomyces</taxon>
    </lineage>
</organism>
<proteinExistence type="predicted"/>
<evidence type="ECO:0008006" key="5">
    <source>
        <dbReference type="Google" id="ProtNLM"/>
    </source>
</evidence>
<feature type="compositionally biased region" description="Basic and acidic residues" evidence="1">
    <location>
        <begin position="362"/>
        <end position="380"/>
    </location>
</feature>
<accession>A0ABS1PUI1</accession>
<evidence type="ECO:0000256" key="2">
    <source>
        <dbReference type="SAM" id="Phobius"/>
    </source>
</evidence>
<name>A0ABS1PUI1_9ACTN</name>
<dbReference type="EMBL" id="JAERRG010000011">
    <property type="protein sequence ID" value="MBL1116088.1"/>
    <property type="molecule type" value="Genomic_DNA"/>
</dbReference>
<reference evidence="3 4" key="1">
    <citation type="submission" date="2021-01" db="EMBL/GenBank/DDBJ databases">
        <title>WGS of actinomycetes isolated from Thailand.</title>
        <authorList>
            <person name="Thawai C."/>
        </authorList>
    </citation>
    <scope>NUCLEOTIDE SEQUENCE [LARGE SCALE GENOMIC DNA]</scope>
    <source>
        <strain evidence="3 4">CA3R110</strain>
    </source>
</reference>
<sequence length="386" mass="41749">MGMRATPDADNEQPRVVVGLLVDPDAPAELAEELAEDLPEPLAEAVNRDIEWSLRVVRDPLTATLQDSVAILNATREHKLRENWDIAVCLTDLPLRTGRRPLVVDVDAEDRVALVSLPALGGIFLRRRLRRSVVRLLKDLMLTTTGDGSTRPGQGAIGPIVPERTAPVKRVATDEEIVDLRIVGSPARGRLRLLLGMVRANGPWRLVPALAKALAAALATSAIAVMNGAVWNVATGIRVERLAVISLFSVAAMVTWLIVHRRLWERPETPSPEDREKAALYNLSTVLTLSLGVLCGLVGLYVVDFAVSLFLIDGGVLAKQVGRSVGLGDYARLASLASAAAIVGGALGSEFESDEAVRRAAYGKRERQRREQAERERQEADTAQSG</sequence>